<accession>A0AAN9S965</accession>
<proteinExistence type="predicted"/>
<organism evidence="1 2">
    <name type="scientific">Psophocarpus tetragonolobus</name>
    <name type="common">Winged bean</name>
    <name type="synonym">Dolichos tetragonolobus</name>
    <dbReference type="NCBI Taxonomy" id="3891"/>
    <lineage>
        <taxon>Eukaryota</taxon>
        <taxon>Viridiplantae</taxon>
        <taxon>Streptophyta</taxon>
        <taxon>Embryophyta</taxon>
        <taxon>Tracheophyta</taxon>
        <taxon>Spermatophyta</taxon>
        <taxon>Magnoliopsida</taxon>
        <taxon>eudicotyledons</taxon>
        <taxon>Gunneridae</taxon>
        <taxon>Pentapetalae</taxon>
        <taxon>rosids</taxon>
        <taxon>fabids</taxon>
        <taxon>Fabales</taxon>
        <taxon>Fabaceae</taxon>
        <taxon>Papilionoideae</taxon>
        <taxon>50 kb inversion clade</taxon>
        <taxon>NPAAA clade</taxon>
        <taxon>indigoferoid/millettioid clade</taxon>
        <taxon>Phaseoleae</taxon>
        <taxon>Psophocarpus</taxon>
    </lineage>
</organism>
<reference evidence="1 2" key="1">
    <citation type="submission" date="2024-01" db="EMBL/GenBank/DDBJ databases">
        <title>The genomes of 5 underutilized Papilionoideae crops provide insights into root nodulation and disease resistanc.</title>
        <authorList>
            <person name="Jiang F."/>
        </authorList>
    </citation>
    <scope>NUCLEOTIDE SEQUENCE [LARGE SCALE GENOMIC DNA]</scope>
    <source>
        <strain evidence="1">DUOXIRENSHENG_FW03</strain>
        <tissue evidence="1">Leaves</tissue>
    </source>
</reference>
<protein>
    <submittedName>
        <fullName evidence="1">Uncharacterized protein</fullName>
    </submittedName>
</protein>
<comment type="caution">
    <text evidence="1">The sequence shown here is derived from an EMBL/GenBank/DDBJ whole genome shotgun (WGS) entry which is preliminary data.</text>
</comment>
<keyword evidence="2" id="KW-1185">Reference proteome</keyword>
<evidence type="ECO:0000313" key="1">
    <source>
        <dbReference type="EMBL" id="KAK7390920.1"/>
    </source>
</evidence>
<evidence type="ECO:0000313" key="2">
    <source>
        <dbReference type="Proteomes" id="UP001386955"/>
    </source>
</evidence>
<sequence>MLNSSENYASFFLLICYQWVETRVPKMNLLIDRGLCLALNGISMIRTSSDKAAEQEISSLFSEDGFQDHLLKYQIQMDCIVVLTDEVVVDENLDTFQKVEKLPLKINWIVFDTGVALQSSLLAVCGIEESQKQLIVVGS</sequence>
<dbReference type="EMBL" id="JAYMYS010000005">
    <property type="protein sequence ID" value="KAK7390920.1"/>
    <property type="molecule type" value="Genomic_DNA"/>
</dbReference>
<dbReference type="Proteomes" id="UP001386955">
    <property type="component" value="Unassembled WGS sequence"/>
</dbReference>
<gene>
    <name evidence="1" type="ORF">VNO78_19119</name>
</gene>
<dbReference type="AlphaFoldDB" id="A0AAN9S965"/>
<name>A0AAN9S965_PSOTE</name>